<feature type="compositionally biased region" description="Polar residues" evidence="2">
    <location>
        <begin position="542"/>
        <end position="554"/>
    </location>
</feature>
<evidence type="ECO:0000256" key="2">
    <source>
        <dbReference type="SAM" id="MobiDB-lite"/>
    </source>
</evidence>
<proteinExistence type="predicted"/>
<dbReference type="Gene3D" id="1.20.80.10">
    <property type="match status" value="1"/>
</dbReference>
<feature type="domain" description="ACB" evidence="4">
    <location>
        <begin position="5"/>
        <end position="105"/>
    </location>
</feature>
<dbReference type="EMBL" id="CAWUOM010000039">
    <property type="protein sequence ID" value="CAK7267812.1"/>
    <property type="molecule type" value="Genomic_DNA"/>
</dbReference>
<dbReference type="InterPro" id="IPR014352">
    <property type="entry name" value="FERM/acyl-CoA-bd_prot_sf"/>
</dbReference>
<feature type="compositionally biased region" description="Basic and acidic residues" evidence="2">
    <location>
        <begin position="148"/>
        <end position="184"/>
    </location>
</feature>
<feature type="region of interest" description="Disordered" evidence="2">
    <location>
        <begin position="537"/>
        <end position="576"/>
    </location>
</feature>
<keyword evidence="1" id="KW-0446">Lipid-binding</keyword>
<accession>A0ABP0DLB8</accession>
<feature type="region of interest" description="Disordered" evidence="2">
    <location>
        <begin position="234"/>
        <end position="293"/>
    </location>
</feature>
<keyword evidence="3" id="KW-0812">Transmembrane</keyword>
<dbReference type="Pfam" id="PF00887">
    <property type="entry name" value="ACBP"/>
    <property type="match status" value="1"/>
</dbReference>
<gene>
    <name evidence="5" type="ORF">SEPCBS57363_002780</name>
</gene>
<feature type="region of interest" description="Disordered" evidence="2">
    <location>
        <begin position="428"/>
        <end position="455"/>
    </location>
</feature>
<evidence type="ECO:0000313" key="5">
    <source>
        <dbReference type="EMBL" id="CAK7267812.1"/>
    </source>
</evidence>
<comment type="caution">
    <text evidence="5">The sequence shown here is derived from an EMBL/GenBank/DDBJ whole genome shotgun (WGS) entry which is preliminary data.</text>
</comment>
<organism evidence="5 6">
    <name type="scientific">Sporothrix epigloea</name>
    <dbReference type="NCBI Taxonomy" id="1892477"/>
    <lineage>
        <taxon>Eukaryota</taxon>
        <taxon>Fungi</taxon>
        <taxon>Dikarya</taxon>
        <taxon>Ascomycota</taxon>
        <taxon>Pezizomycotina</taxon>
        <taxon>Sordariomycetes</taxon>
        <taxon>Sordariomycetidae</taxon>
        <taxon>Ophiostomatales</taxon>
        <taxon>Ophiostomataceae</taxon>
        <taxon>Sporothrix</taxon>
    </lineage>
</organism>
<dbReference type="InterPro" id="IPR035984">
    <property type="entry name" value="Acyl-CoA-binding_sf"/>
</dbReference>
<feature type="compositionally biased region" description="Acidic residues" evidence="2">
    <location>
        <begin position="237"/>
        <end position="253"/>
    </location>
</feature>
<dbReference type="Proteomes" id="UP001642501">
    <property type="component" value="Unassembled WGS sequence"/>
</dbReference>
<keyword evidence="3" id="KW-0472">Membrane</keyword>
<dbReference type="PANTHER" id="PTHR23310:SF133">
    <property type="entry name" value="COA BINDING PROTEIN, PUTATIVE (AFU_ORTHOLOGUE AFUA_1G12300)-RELATED"/>
    <property type="match status" value="1"/>
</dbReference>
<feature type="compositionally biased region" description="Low complexity" evidence="2">
    <location>
        <begin position="430"/>
        <end position="449"/>
    </location>
</feature>
<feature type="compositionally biased region" description="Pro residues" evidence="2">
    <location>
        <begin position="559"/>
        <end position="572"/>
    </location>
</feature>
<evidence type="ECO:0000313" key="6">
    <source>
        <dbReference type="Proteomes" id="UP001642501"/>
    </source>
</evidence>
<dbReference type="SUPFAM" id="SSF47027">
    <property type="entry name" value="Acyl-CoA binding protein"/>
    <property type="match status" value="1"/>
</dbReference>
<protein>
    <recommendedName>
        <fullName evidence="4">ACB domain-containing protein</fullName>
    </recommendedName>
</protein>
<dbReference type="InterPro" id="IPR000582">
    <property type="entry name" value="Acyl-CoA-binding_protein"/>
</dbReference>
<dbReference type="PANTHER" id="PTHR23310">
    <property type="entry name" value="ACYL-COA-BINDING PROTEIN, ACBP"/>
    <property type="match status" value="1"/>
</dbReference>
<keyword evidence="3" id="KW-1133">Transmembrane helix</keyword>
<dbReference type="PROSITE" id="PS51228">
    <property type="entry name" value="ACB_2"/>
    <property type="match status" value="1"/>
</dbReference>
<reference evidence="5 6" key="1">
    <citation type="submission" date="2024-01" db="EMBL/GenBank/DDBJ databases">
        <authorList>
            <person name="Allen C."/>
            <person name="Tagirdzhanova G."/>
        </authorList>
    </citation>
    <scope>NUCLEOTIDE SEQUENCE [LARGE SCALE GENOMIC DNA]</scope>
    <source>
        <strain evidence="5 6">CBS 573.63</strain>
    </source>
</reference>
<feature type="region of interest" description="Disordered" evidence="2">
    <location>
        <begin position="128"/>
        <end position="217"/>
    </location>
</feature>
<feature type="transmembrane region" description="Helical" evidence="3">
    <location>
        <begin position="339"/>
        <end position="364"/>
    </location>
</feature>
<evidence type="ECO:0000256" key="3">
    <source>
        <dbReference type="SAM" id="Phobius"/>
    </source>
</evidence>
<evidence type="ECO:0000259" key="4">
    <source>
        <dbReference type="PROSITE" id="PS51228"/>
    </source>
</evidence>
<sequence>MADSVDRVFVHALNTVKKIPKTGAARPPARERMRLYGLYKQAMEGDVDGVMERPNGYSGLSISVDELRREQEKWDAWIAQRGLGRTEAKRRYIESLIDTMHTYATTPTASELVSELEFVWNQIKDNNSPSSSAVFRKETLSGMPASPRQDEYYDTRDFLDRDRDRDLDQKPHEHNRAHGRNAHERIHRRPSLTTTASDGGPMKILSPMSEEDEAERENRMRMIVEELEAAASANDNGLDEAGEEDEADADADADPGRRQRGVTTVHDGSRAGGENPKVTAAAGSRAGTASEPTNLRSQRWSKMMERTMVKLTAEIAALREQITSGREFRSQREKRIVPWFGWLAWAFFKHITVDILVLAIVLLWMRRRKDRRFEDHVCGSLMIFREYLPKIFTCWTSTSVMGSDNLMVSPVEADNDVDMLGISTAKAAEPASSGPQLSQSSHSSATAHLPEQPERKVLPRVTSVAPAAFVPLDDDTDLTQPFDAPQNEAEQARFMLKTLDYHQDGVRQGFLFLADLDRRRIIGEVEAREEALEKARTAAETAITSDSPLGTASESAGVPPQPAHPAQPLPPPYDDETLSYDEIDAMIDAMHVPAPPGVDYNMIPLLEQQPLPIVFPPAGDEVPGGRREAARQLSQVVEEVLRQISGYDAHINGLRGRWIEVLERETMQLDTHLGAPAKTATGASLGDR</sequence>
<feature type="compositionally biased region" description="Low complexity" evidence="2">
    <location>
        <begin position="279"/>
        <end position="290"/>
    </location>
</feature>
<keyword evidence="6" id="KW-1185">Reference proteome</keyword>
<name>A0ABP0DLB8_9PEZI</name>
<evidence type="ECO:0000256" key="1">
    <source>
        <dbReference type="ARBA" id="ARBA00023121"/>
    </source>
</evidence>